<evidence type="ECO:0000256" key="20">
    <source>
        <dbReference type="PIRSR" id="PIRSR601211-2"/>
    </source>
</evidence>
<evidence type="ECO:0000256" key="19">
    <source>
        <dbReference type="PIRSR" id="PIRSR601211-1"/>
    </source>
</evidence>
<keyword evidence="5" id="KW-0929">Antimicrobial</keyword>
<comment type="catalytic activity">
    <reaction evidence="14">
        <text>1-hexadecanoyl-2-(5Z,8Z,11Z,14Z-eicosatetraenoyl)-sn-glycero-3-phosphoethanolamine + H2O = 1-hexadecanoyl-sn-glycero-3-phosphoethanolamine + (5Z,8Z,11Z,14Z)-eicosatetraenoate + H(+)</text>
        <dbReference type="Rhea" id="RHEA:40431"/>
        <dbReference type="ChEBI" id="CHEBI:15377"/>
        <dbReference type="ChEBI" id="CHEBI:15378"/>
        <dbReference type="ChEBI" id="CHEBI:32395"/>
        <dbReference type="ChEBI" id="CHEBI:73004"/>
        <dbReference type="ChEBI" id="CHEBI:73009"/>
    </reaction>
    <physiologicalReaction direction="left-to-right" evidence="14">
        <dbReference type="Rhea" id="RHEA:40432"/>
    </physiologicalReaction>
</comment>
<dbReference type="GO" id="GO:0050482">
    <property type="term" value="P:arachidonate secretion"/>
    <property type="evidence" value="ECO:0007669"/>
    <property type="project" value="InterPro"/>
</dbReference>
<proteinExistence type="inferred from homology"/>
<evidence type="ECO:0000256" key="10">
    <source>
        <dbReference type="ARBA" id="ARBA00048015"/>
    </source>
</evidence>
<feature type="binding site" evidence="20">
    <location>
        <position position="59"/>
    </location>
    <ligand>
        <name>Ca(2+)</name>
        <dbReference type="ChEBI" id="CHEBI:29108"/>
    </ligand>
</feature>
<dbReference type="PROSITE" id="PS00119">
    <property type="entry name" value="PA2_ASP"/>
    <property type="match status" value="1"/>
</dbReference>
<evidence type="ECO:0000256" key="9">
    <source>
        <dbReference type="ARBA" id="ARBA00036775"/>
    </source>
</evidence>
<dbReference type="FunFam" id="1.20.90.10:FF:000001">
    <property type="entry name" value="Basic phospholipase A2 homolog"/>
    <property type="match status" value="1"/>
</dbReference>
<evidence type="ECO:0000256" key="11">
    <source>
        <dbReference type="ARBA" id="ARBA00048080"/>
    </source>
</evidence>
<keyword evidence="23" id="KW-0443">Lipid metabolism</keyword>
<feature type="binding site" evidence="20">
    <location>
        <position position="38"/>
    </location>
    <ligand>
        <name>Ca(2+)</name>
        <dbReference type="ChEBI" id="CHEBI:29108"/>
    </ligand>
</feature>
<dbReference type="EC" id="3.1.1.4" evidence="23"/>
<dbReference type="GO" id="GO:0016042">
    <property type="term" value="P:lipid catabolic process"/>
    <property type="evidence" value="ECO:0007669"/>
    <property type="project" value="InterPro"/>
</dbReference>
<evidence type="ECO:0000256" key="17">
    <source>
        <dbReference type="ARBA" id="ARBA00049039"/>
    </source>
</evidence>
<comment type="catalytic activity">
    <reaction evidence="13">
        <text>1,2-dihexadecanoyl-sn-glycero-3-phosphocholine + H2O = 1-hexadecanoyl-sn-glycero-3-phosphocholine + hexadecanoate + H(+)</text>
        <dbReference type="Rhea" id="RHEA:41223"/>
        <dbReference type="ChEBI" id="CHEBI:7896"/>
        <dbReference type="ChEBI" id="CHEBI:15377"/>
        <dbReference type="ChEBI" id="CHEBI:15378"/>
        <dbReference type="ChEBI" id="CHEBI:72998"/>
        <dbReference type="ChEBI" id="CHEBI:72999"/>
    </reaction>
    <physiologicalReaction direction="left-to-right" evidence="13">
        <dbReference type="Rhea" id="RHEA:41224"/>
    </physiologicalReaction>
</comment>
<comment type="catalytic activity">
    <reaction evidence="8">
        <text>1-hexadecanoyl-2-(4Z,7Z,10Z,13Z,16Z,19Z-docosahexaenoyl)-sn-glycero-3-phosphocholine + H2O = (4Z,7Z,10Z,13Z,16Z,19Z)-docosahexaenoate + 1-hexadecanoyl-sn-glycero-3-phosphocholine + H(+)</text>
        <dbReference type="Rhea" id="RHEA:41231"/>
        <dbReference type="ChEBI" id="CHEBI:15377"/>
        <dbReference type="ChEBI" id="CHEBI:15378"/>
        <dbReference type="ChEBI" id="CHEBI:72998"/>
        <dbReference type="ChEBI" id="CHEBI:74963"/>
        <dbReference type="ChEBI" id="CHEBI:77016"/>
    </reaction>
    <physiologicalReaction direction="left-to-right" evidence="8">
        <dbReference type="Rhea" id="RHEA:41232"/>
    </physiologicalReaction>
</comment>
<evidence type="ECO:0000256" key="21">
    <source>
        <dbReference type="PIRSR" id="PIRSR601211-3"/>
    </source>
</evidence>
<dbReference type="Gene3D" id="1.20.90.10">
    <property type="entry name" value="Phospholipase A2 domain"/>
    <property type="match status" value="1"/>
</dbReference>
<dbReference type="GO" id="GO:0006644">
    <property type="term" value="P:phospholipid metabolic process"/>
    <property type="evidence" value="ECO:0007669"/>
    <property type="project" value="InterPro"/>
</dbReference>
<evidence type="ECO:0000256" key="1">
    <source>
        <dbReference type="ARBA" id="ARBA00004450"/>
    </source>
</evidence>
<evidence type="ECO:0000256" key="8">
    <source>
        <dbReference type="ARBA" id="ARBA00036719"/>
    </source>
</evidence>
<dbReference type="PANTHER" id="PTHR11716:SF9">
    <property type="entry name" value="PHOSPHOLIPASE A2, MEMBRANE ASSOCIATED"/>
    <property type="match status" value="1"/>
</dbReference>
<evidence type="ECO:0000256" key="12">
    <source>
        <dbReference type="ARBA" id="ARBA00048221"/>
    </source>
</evidence>
<feature type="active site" evidence="19">
    <location>
        <position position="58"/>
    </location>
</feature>
<dbReference type="PANTHER" id="PTHR11716">
    <property type="entry name" value="PHOSPHOLIPASE A2 FAMILY MEMBER"/>
    <property type="match status" value="1"/>
</dbReference>
<feature type="disulfide bond" evidence="21">
    <location>
        <begin position="61"/>
        <end position="100"/>
    </location>
</feature>
<protein>
    <recommendedName>
        <fullName evidence="23">Phospholipase A2</fullName>
        <ecNumber evidence="23">3.1.1.4</ecNumber>
    </recommendedName>
</protein>
<evidence type="ECO:0000256" key="3">
    <source>
        <dbReference type="ARBA" id="ARBA00007056"/>
    </source>
</evidence>
<feature type="active site" evidence="19">
    <location>
        <position position="101"/>
    </location>
</feature>
<comment type="cofactor">
    <cofactor evidence="20">
        <name>Ca(2+)</name>
        <dbReference type="ChEBI" id="CHEBI:29108"/>
    </cofactor>
    <text evidence="20">Binds 1 Ca(2+) ion per subunit.</text>
</comment>
<comment type="catalytic activity">
    <reaction evidence="7">
        <text>1-hexadecanoyl-2-(9Z,12Z-octadecadienoyl)-sn-glycero-3-phosphocholine + H2O = (9Z,12Z)-octadecadienoate + 1-hexadecanoyl-sn-glycero-3-phosphocholine + H(+)</text>
        <dbReference type="Rhea" id="RHEA:40811"/>
        <dbReference type="ChEBI" id="CHEBI:15377"/>
        <dbReference type="ChEBI" id="CHEBI:15378"/>
        <dbReference type="ChEBI" id="CHEBI:30245"/>
        <dbReference type="ChEBI" id="CHEBI:72998"/>
        <dbReference type="ChEBI" id="CHEBI:73002"/>
    </reaction>
    <physiologicalReaction direction="left-to-right" evidence="7">
        <dbReference type="Rhea" id="RHEA:40812"/>
    </physiologicalReaction>
</comment>
<evidence type="ECO:0000259" key="24">
    <source>
        <dbReference type="SMART" id="SM00085"/>
    </source>
</evidence>
<dbReference type="InterPro" id="IPR033112">
    <property type="entry name" value="PLA2_Asp_AS"/>
</dbReference>
<keyword evidence="4 23" id="KW-0964">Secreted</keyword>
<organism evidence="25 26">
    <name type="scientific">Sus scrofa</name>
    <name type="common">Pig</name>
    <dbReference type="NCBI Taxonomy" id="9823"/>
    <lineage>
        <taxon>Eukaryota</taxon>
        <taxon>Metazoa</taxon>
        <taxon>Chordata</taxon>
        <taxon>Craniata</taxon>
        <taxon>Vertebrata</taxon>
        <taxon>Euteleostomi</taxon>
        <taxon>Mammalia</taxon>
        <taxon>Eutheria</taxon>
        <taxon>Laurasiatheria</taxon>
        <taxon>Artiodactyla</taxon>
        <taxon>Suina</taxon>
        <taxon>Suidae</taxon>
        <taxon>Sus</taxon>
    </lineage>
</organism>
<dbReference type="GO" id="GO:0031640">
    <property type="term" value="P:killing of cells of another organism"/>
    <property type="evidence" value="ECO:0007669"/>
    <property type="project" value="UniProtKB-KW"/>
</dbReference>
<dbReference type="InterPro" id="IPR001211">
    <property type="entry name" value="PLA2"/>
</dbReference>
<reference evidence="25" key="2">
    <citation type="submission" date="2025-08" db="UniProtKB">
        <authorList>
            <consortium name="Ensembl"/>
        </authorList>
    </citation>
    <scope>IDENTIFICATION</scope>
</reference>
<sequence length="147" mass="16376">GLLQVQGNVLNFHKMIKLKTGKSPVPNYAFYGCYCGLGGKGSPKDATDFCRHRCCAAHDCCYKQLKKRGCGTKLLSYKFVFYQGQTIGPQDDCRRRLCQCDKIAANCFARNLRTYNVKLQYYSNLRCTGTAPKCRDSPGSGSLATQC</sequence>
<keyword evidence="6 21" id="KW-1015">Disulfide bond</keyword>
<dbReference type="GO" id="GO:0005741">
    <property type="term" value="C:mitochondrial outer membrane"/>
    <property type="evidence" value="ECO:0007669"/>
    <property type="project" value="UniProtKB-SubCell"/>
</dbReference>
<dbReference type="CDD" id="cd00125">
    <property type="entry name" value="PLA2c"/>
    <property type="match status" value="1"/>
</dbReference>
<feature type="domain" description="Phospholipase A2-like central" evidence="24">
    <location>
        <begin position="8"/>
        <end position="128"/>
    </location>
</feature>
<comment type="catalytic activity">
    <reaction evidence="9">
        <text>a 1,2-diacyl-sn-glycero-3-phosphoethanolamine + H2O = a 1-acyl-sn-glycero-3-phosphoethanolamine + a fatty acid + H(+)</text>
        <dbReference type="Rhea" id="RHEA:44604"/>
        <dbReference type="ChEBI" id="CHEBI:15377"/>
        <dbReference type="ChEBI" id="CHEBI:15378"/>
        <dbReference type="ChEBI" id="CHEBI:28868"/>
        <dbReference type="ChEBI" id="CHEBI:64381"/>
        <dbReference type="ChEBI" id="CHEBI:64612"/>
    </reaction>
    <physiologicalReaction direction="left-to-right" evidence="9">
        <dbReference type="Rhea" id="RHEA:44605"/>
    </physiologicalReaction>
</comment>
<keyword evidence="23" id="KW-0378">Hydrolase</keyword>
<keyword evidence="20" id="KW-0479">Metal-binding</keyword>
<comment type="catalytic activity">
    <reaction evidence="16">
        <text>1-hexadecanoyl-2-(9Z-octadecenoyl)-sn-glycero-3-phosphocholine + H2O = 1-hexadecanoyl-sn-glycero-3-phosphocholine + (9Z)-octadecenoate + H(+)</text>
        <dbReference type="Rhea" id="RHEA:38779"/>
        <dbReference type="ChEBI" id="CHEBI:15377"/>
        <dbReference type="ChEBI" id="CHEBI:15378"/>
        <dbReference type="ChEBI" id="CHEBI:30823"/>
        <dbReference type="ChEBI" id="CHEBI:72998"/>
        <dbReference type="ChEBI" id="CHEBI:73001"/>
    </reaction>
    <physiologicalReaction direction="left-to-right" evidence="16">
        <dbReference type="Rhea" id="RHEA:38780"/>
    </physiologicalReaction>
</comment>
<evidence type="ECO:0000256" key="7">
    <source>
        <dbReference type="ARBA" id="ARBA00023408"/>
    </source>
</evidence>
<dbReference type="SUPFAM" id="SSF48619">
    <property type="entry name" value="Phospholipase A2, PLA2"/>
    <property type="match status" value="1"/>
</dbReference>
<dbReference type="InterPro" id="IPR036444">
    <property type="entry name" value="PLipase_A2_dom_sf"/>
</dbReference>
<evidence type="ECO:0000256" key="5">
    <source>
        <dbReference type="ARBA" id="ARBA00022638"/>
    </source>
</evidence>
<comment type="catalytic activity">
    <reaction evidence="11">
        <text>1,2-dihexadecanoyl-sn-glycero-3-phospho-(1'-sn-glycerol) + H2O = 1-hexadecanoyl-sn-glycero-3-phospho-(1'-sn-glycerol) + hexadecanoate + H(+)</text>
        <dbReference type="Rhea" id="RHEA:45472"/>
        <dbReference type="ChEBI" id="CHEBI:7896"/>
        <dbReference type="ChEBI" id="CHEBI:15377"/>
        <dbReference type="ChEBI" id="CHEBI:15378"/>
        <dbReference type="ChEBI" id="CHEBI:72829"/>
        <dbReference type="ChEBI" id="CHEBI:75158"/>
    </reaction>
    <physiologicalReaction direction="left-to-right" evidence="11">
        <dbReference type="Rhea" id="RHEA:45473"/>
    </physiologicalReaction>
</comment>
<dbReference type="InterPro" id="IPR033113">
    <property type="entry name" value="PLA2_histidine"/>
</dbReference>
<evidence type="ECO:0000256" key="15">
    <source>
        <dbReference type="ARBA" id="ARBA00048613"/>
    </source>
</evidence>
<evidence type="ECO:0000256" key="4">
    <source>
        <dbReference type="ARBA" id="ARBA00022525"/>
    </source>
</evidence>
<evidence type="ECO:0000256" key="22">
    <source>
        <dbReference type="RuleBase" id="RU003654"/>
    </source>
</evidence>
<dbReference type="GO" id="GO:0005576">
    <property type="term" value="C:extracellular region"/>
    <property type="evidence" value="ECO:0007669"/>
    <property type="project" value="UniProtKB-SubCell"/>
</dbReference>
<dbReference type="GO" id="GO:0004623">
    <property type="term" value="F:phospholipase A2 activity"/>
    <property type="evidence" value="ECO:0007669"/>
    <property type="project" value="UniProtKB-EC"/>
</dbReference>
<feature type="disulfide bond" evidence="21">
    <location>
        <begin position="60"/>
        <end position="134"/>
    </location>
</feature>
<reference evidence="25 26" key="1">
    <citation type="submission" date="2017-08" db="EMBL/GenBank/DDBJ databases">
        <title>USMARCv1.0.</title>
        <authorList>
            <person name="Hannum G.I."/>
            <person name="Koren S."/>
            <person name="Schroeder S.G."/>
            <person name="Chin S.C."/>
            <person name="Nonneman D.J."/>
            <person name="Becker S.A."/>
            <person name="Rosen B.D."/>
            <person name="Bickhart D.M."/>
            <person name="Putnam N.H."/>
            <person name="Green R.E."/>
            <person name="Tuggle C.K."/>
            <person name="Liu H."/>
            <person name="Rohrer G.A."/>
            <person name="Warr A."/>
            <person name="Hall R."/>
            <person name="Kim K."/>
            <person name="Hume D.A."/>
            <person name="Talbot R."/>
            <person name="Chow W."/>
            <person name="Howe K."/>
            <person name="Schwartz A.S."/>
            <person name="Watson M."/>
            <person name="Archibald A.L."/>
            <person name="Phillippy A.M."/>
            <person name="Smith T.P.L."/>
        </authorList>
    </citation>
    <scope>NUCLEOTIDE SEQUENCE [LARGE SCALE GENOMIC DNA]</scope>
</reference>
<dbReference type="InterPro" id="IPR016090">
    <property type="entry name" value="PLA2-like_dom"/>
</dbReference>
<comment type="similarity">
    <text evidence="3 22">Belongs to the phospholipase A2 family.</text>
</comment>
<comment type="subcellular location">
    <subcellularLocation>
        <location evidence="1">Mitochondrion outer membrane</location>
        <topology evidence="1">Peripheral membrane protein</topology>
    </subcellularLocation>
    <subcellularLocation>
        <location evidence="2 23">Secreted</location>
    </subcellularLocation>
</comment>
<evidence type="ECO:0000256" key="23">
    <source>
        <dbReference type="RuleBase" id="RU361236"/>
    </source>
</evidence>
<feature type="disulfide bond" evidence="21">
    <location>
        <begin position="35"/>
        <end position="55"/>
    </location>
</feature>
<evidence type="ECO:0000256" key="2">
    <source>
        <dbReference type="ARBA" id="ARBA00004613"/>
    </source>
</evidence>
<feature type="disulfide bond" evidence="21">
    <location>
        <begin position="54"/>
        <end position="107"/>
    </location>
</feature>
<feature type="disulfide bond" evidence="21">
    <location>
        <begin position="70"/>
        <end position="93"/>
    </location>
</feature>
<evidence type="ECO:0000313" key="26">
    <source>
        <dbReference type="Proteomes" id="UP000314985"/>
    </source>
</evidence>
<comment type="catalytic activity">
    <reaction evidence="17">
        <text>1-hexadecanoyl-2-(9Z,12Z-octadecadienoyl)-sn-glycero-3-phosphoethanolamine + H2O = 1-hexadecanoyl-sn-glycero-3-phosphoethanolamine + (9Z,12Z)-octadecadienoate + H(+)</text>
        <dbReference type="Rhea" id="RHEA:40815"/>
        <dbReference type="ChEBI" id="CHEBI:15377"/>
        <dbReference type="ChEBI" id="CHEBI:15378"/>
        <dbReference type="ChEBI" id="CHEBI:30245"/>
        <dbReference type="ChEBI" id="CHEBI:73004"/>
        <dbReference type="ChEBI" id="CHEBI:73008"/>
    </reaction>
    <physiologicalReaction direction="left-to-right" evidence="17">
        <dbReference type="Rhea" id="RHEA:40816"/>
    </physiologicalReaction>
</comment>
<feature type="binding site" evidence="20">
    <location>
        <position position="36"/>
    </location>
    <ligand>
        <name>Ca(2+)</name>
        <dbReference type="ChEBI" id="CHEBI:29108"/>
    </ligand>
</feature>
<evidence type="ECO:0000256" key="16">
    <source>
        <dbReference type="ARBA" id="ARBA00048699"/>
    </source>
</evidence>
<evidence type="ECO:0000256" key="6">
    <source>
        <dbReference type="ARBA" id="ARBA00023157"/>
    </source>
</evidence>
<evidence type="ECO:0000313" key="25">
    <source>
        <dbReference type="Ensembl" id="ENSSSCP00070049309.1"/>
    </source>
</evidence>
<dbReference type="SMART" id="SM00085">
    <property type="entry name" value="PA2c"/>
    <property type="match status" value="1"/>
</dbReference>
<dbReference type="Pfam" id="PF00068">
    <property type="entry name" value="Phospholip_A2_1"/>
    <property type="match status" value="1"/>
</dbReference>
<comment type="catalytic activity">
    <reaction evidence="23">
        <text>a 1,2-diacyl-sn-glycero-3-phosphocholine + H2O = a 1-acyl-sn-glycero-3-phosphocholine + a fatty acid + H(+)</text>
        <dbReference type="Rhea" id="RHEA:15801"/>
        <dbReference type="ChEBI" id="CHEBI:15377"/>
        <dbReference type="ChEBI" id="CHEBI:15378"/>
        <dbReference type="ChEBI" id="CHEBI:28868"/>
        <dbReference type="ChEBI" id="CHEBI:57643"/>
        <dbReference type="ChEBI" id="CHEBI:58168"/>
        <dbReference type="EC" id="3.1.1.4"/>
    </reaction>
</comment>
<name>A0A4X1W594_PIG</name>
<dbReference type="Ensembl" id="ENSSSCT00070057992.1">
    <property type="protein sequence ID" value="ENSSSCP00070049309.1"/>
    <property type="gene ID" value="ENSSSCG00070028918.1"/>
</dbReference>
<dbReference type="PROSITE" id="PS00118">
    <property type="entry name" value="PA2_HIS"/>
    <property type="match status" value="1"/>
</dbReference>
<dbReference type="Proteomes" id="UP000314985">
    <property type="component" value="Chromosome 6"/>
</dbReference>
<dbReference type="PRINTS" id="PR00389">
    <property type="entry name" value="PHPHLIPASEA2"/>
</dbReference>
<evidence type="ECO:0000256" key="13">
    <source>
        <dbReference type="ARBA" id="ARBA00048227"/>
    </source>
</evidence>
<comment type="catalytic activity">
    <reaction evidence="10">
        <text>1-hexadecanoyl-2-(9Z-octadecenoyl)-sn-glycero-3-phospho-(1'-sn-glycerol) + H2O = 1-hexadecanoyl-sn-glycero-3-phospho-(1'-sn-glycerol) + (9Z)-octadecenoate + H(+)</text>
        <dbReference type="Rhea" id="RHEA:40919"/>
        <dbReference type="ChEBI" id="CHEBI:15377"/>
        <dbReference type="ChEBI" id="CHEBI:15378"/>
        <dbReference type="ChEBI" id="CHEBI:30823"/>
        <dbReference type="ChEBI" id="CHEBI:72841"/>
        <dbReference type="ChEBI" id="CHEBI:75158"/>
    </reaction>
    <physiologicalReaction direction="left-to-right" evidence="10">
        <dbReference type="Rhea" id="RHEA:40920"/>
    </physiologicalReaction>
</comment>
<feature type="disulfide bond" evidence="21">
    <location>
        <begin position="33"/>
        <end position="127"/>
    </location>
</feature>
<accession>A0A4X1W594</accession>
<dbReference type="GO" id="GO:0005509">
    <property type="term" value="F:calcium ion binding"/>
    <property type="evidence" value="ECO:0007669"/>
    <property type="project" value="InterPro"/>
</dbReference>
<feature type="binding site" evidence="20">
    <location>
        <position position="34"/>
    </location>
    <ligand>
        <name>Ca(2+)</name>
        <dbReference type="ChEBI" id="CHEBI:29108"/>
    </ligand>
</feature>
<dbReference type="AlphaFoldDB" id="A0A4X1W594"/>
<comment type="catalytic activity">
    <reaction evidence="18">
        <text>1-hexadecanoyl-2-(9Z-octadecenoyl)-sn-glycero-3-phosphoglycerol + H2O = 1-hexadecanoyl-sn-glycero-3-phosphoglycerol + (9Z)-octadecenoate + H(+)</text>
        <dbReference type="Rhea" id="RHEA:44524"/>
        <dbReference type="ChEBI" id="CHEBI:15377"/>
        <dbReference type="ChEBI" id="CHEBI:15378"/>
        <dbReference type="ChEBI" id="CHEBI:30823"/>
        <dbReference type="ChEBI" id="CHEBI:84472"/>
        <dbReference type="ChEBI" id="CHEBI:84475"/>
    </reaction>
    <physiologicalReaction direction="left-to-right" evidence="18">
        <dbReference type="Rhea" id="RHEA:44525"/>
    </physiologicalReaction>
</comment>
<comment type="catalytic activity">
    <reaction evidence="12">
        <text>N-hexadecanoyl-1,2-di-(9Z-octadecenoyl)-sn-glycero-3-phosphoethanolamine + H2O = N-hexadecanoyl-1-(9Z-octadecenoyl)-sn-glycero-3-phosphoethanolamine + (9Z)-octadecenoate + H(+)</text>
        <dbReference type="Rhea" id="RHEA:45424"/>
        <dbReference type="ChEBI" id="CHEBI:15377"/>
        <dbReference type="ChEBI" id="CHEBI:15378"/>
        <dbReference type="ChEBI" id="CHEBI:30823"/>
        <dbReference type="ChEBI" id="CHEBI:78097"/>
        <dbReference type="ChEBI" id="CHEBI:85217"/>
    </reaction>
    <physiologicalReaction direction="left-to-right" evidence="12">
        <dbReference type="Rhea" id="RHEA:45425"/>
    </physiologicalReaction>
</comment>
<keyword evidence="20 23" id="KW-0106">Calcium</keyword>
<comment type="catalytic activity">
    <reaction evidence="15">
        <text>1-hexadecanoyl-2-(9Z-octadecenoyl)-sn-glycero-3-phosphoethanolamine + H2O = 1-hexadecanoyl-sn-glycero-3-phosphoethanolamine + (9Z)-octadecenoate + H(+)</text>
        <dbReference type="Rhea" id="RHEA:40911"/>
        <dbReference type="ChEBI" id="CHEBI:15377"/>
        <dbReference type="ChEBI" id="CHEBI:15378"/>
        <dbReference type="ChEBI" id="CHEBI:30823"/>
        <dbReference type="ChEBI" id="CHEBI:73004"/>
        <dbReference type="ChEBI" id="CHEBI:73007"/>
    </reaction>
    <physiologicalReaction direction="left-to-right" evidence="15">
        <dbReference type="Rhea" id="RHEA:40912"/>
    </physiologicalReaction>
</comment>
<dbReference type="GO" id="GO:0042742">
    <property type="term" value="P:defense response to bacterium"/>
    <property type="evidence" value="ECO:0007669"/>
    <property type="project" value="UniProtKB-KW"/>
</dbReference>
<keyword evidence="5" id="KW-0081">Bacteriolytic enzyme</keyword>
<evidence type="ECO:0000256" key="14">
    <source>
        <dbReference type="ARBA" id="ARBA00048541"/>
    </source>
</evidence>
<evidence type="ECO:0000256" key="18">
    <source>
        <dbReference type="ARBA" id="ARBA00049282"/>
    </source>
</evidence>